<organism evidence="1 2">
    <name type="scientific">Candidatus Magnetaquiglobus chichijimensis</name>
    <dbReference type="NCBI Taxonomy" id="3141448"/>
    <lineage>
        <taxon>Bacteria</taxon>
        <taxon>Pseudomonadati</taxon>
        <taxon>Pseudomonadota</taxon>
        <taxon>Magnetococcia</taxon>
        <taxon>Magnetococcales</taxon>
        <taxon>Candidatus Magnetaquicoccaceae</taxon>
        <taxon>Candidatus Magnetaquiglobus</taxon>
    </lineage>
</organism>
<dbReference type="RefSeq" id="WP_420905635.1">
    <property type="nucleotide sequence ID" value="NZ_BAAFGK010000004.1"/>
</dbReference>
<comment type="caution">
    <text evidence="1">The sequence shown here is derived from an EMBL/GenBank/DDBJ whole genome shotgun (WGS) entry which is preliminary data.</text>
</comment>
<gene>
    <name evidence="1" type="ORF">SIID45300_02286</name>
</gene>
<reference evidence="1 2" key="1">
    <citation type="submission" date="2024-09" db="EMBL/GenBank/DDBJ databases">
        <title>Draft genome sequence of Candidatus Magnetaquicoccaceae bacterium FCR-1.</title>
        <authorList>
            <person name="Shimoshige H."/>
            <person name="Shimamura S."/>
            <person name="Taoka A."/>
            <person name="Kobayashi H."/>
            <person name="Maekawa T."/>
        </authorList>
    </citation>
    <scope>NUCLEOTIDE SEQUENCE [LARGE SCALE GENOMIC DNA]</scope>
    <source>
        <strain evidence="1 2">FCR-1</strain>
    </source>
</reference>
<evidence type="ECO:0000313" key="1">
    <source>
        <dbReference type="EMBL" id="GAB0057952.1"/>
    </source>
</evidence>
<dbReference type="EMBL" id="BAAFGK010000004">
    <property type="protein sequence ID" value="GAB0057952.1"/>
    <property type="molecule type" value="Genomic_DNA"/>
</dbReference>
<proteinExistence type="predicted"/>
<protein>
    <submittedName>
        <fullName evidence="1">Uncharacterized protein</fullName>
    </submittedName>
</protein>
<name>A0ABQ0CAN8_9PROT</name>
<keyword evidence="2" id="KW-1185">Reference proteome</keyword>
<accession>A0ABQ0CAN8</accession>
<dbReference type="Proteomes" id="UP001628193">
    <property type="component" value="Unassembled WGS sequence"/>
</dbReference>
<sequence length="410" mass="46689">MSNIAETLARVNAPPPEFWENDLEMGLGLLLPSIERDETRNEWIGQLNGRQMEMVCAALDLPVENRVRERRETLRGVNGQLVPFWLVDRFAHMKSRVAVVDFARKRLPPTLVNDCRINDEDHDTKALLFALYGNNPTDLRKVFHLEKIQKTGFARLALTTPVKQPETTFAEFLTPDRIRSLLTLFDHDKNDQRLSEFRDIVVDDGRPLLFIRRAERPGLIVKTVGVEHGFQPEWIILDFSQNARRVRISSASPTVPLEIANCLAGAYFGTACEYANEYEEVHGAQLRRLLKLLATGQADALEFVEITLKASPLDGASKLVLSDDRSIRQAVNHFSQAIGDILTEIANIRGIKVLYRGKRVGLVFDAASDDRFVVRYTDQRLNTKERASFEQLMRDDHGITILSTEKRSRR</sequence>
<evidence type="ECO:0000313" key="2">
    <source>
        <dbReference type="Proteomes" id="UP001628193"/>
    </source>
</evidence>